<dbReference type="AlphaFoldDB" id="A0A0F8X0N7"/>
<feature type="non-terminal residue" evidence="1">
    <location>
        <position position="364"/>
    </location>
</feature>
<evidence type="ECO:0000313" key="1">
    <source>
        <dbReference type="EMBL" id="KKK62468.1"/>
    </source>
</evidence>
<feature type="non-terminal residue" evidence="1">
    <location>
        <position position="1"/>
    </location>
</feature>
<proteinExistence type="predicted"/>
<organism evidence="1">
    <name type="scientific">marine sediment metagenome</name>
    <dbReference type="NCBI Taxonomy" id="412755"/>
    <lineage>
        <taxon>unclassified sequences</taxon>
        <taxon>metagenomes</taxon>
        <taxon>ecological metagenomes</taxon>
    </lineage>
</organism>
<protein>
    <submittedName>
        <fullName evidence="1">Uncharacterized protein</fullName>
    </submittedName>
</protein>
<accession>A0A0F8X0N7</accession>
<dbReference type="EMBL" id="LAZR01061978">
    <property type="protein sequence ID" value="KKK62468.1"/>
    <property type="molecule type" value="Genomic_DNA"/>
</dbReference>
<name>A0A0F8X0N7_9ZZZZ</name>
<gene>
    <name evidence="1" type="ORF">LCGC14_3004030</name>
</gene>
<comment type="caution">
    <text evidence="1">The sequence shown here is derived from an EMBL/GenBank/DDBJ whole genome shotgun (WGS) entry which is preliminary data.</text>
</comment>
<sequence>KATEKKQKLHLLKRMFNIGMYIDPKGEGLVDICLRYGQLCNQDDESEEGLYLMQYFMATLNPEIVIPESDTKIFKARLQKYVNKFPESKFLKSFTVEEKAPKELLAQLEKIAGLTEEKKKWYQRYENLLNREGYPIPYLIRHKALLNVSNFLHLWELSKIADKDHKQYQLTISIGTELYKLRDIKNFKKRIPLVDEVSLVVLFDLGLLEYLFLIFPEVAIAKNTILNLQMLAQQFFCTSHATKAKSIVELLSKHVDTIKQPSSNTTTEENHIFYELDCIKSAYDSSIHIYYTDDAIARLYVCEDDHYNDTISTIDIITILKEYSLITQEEAAEKFAQLCAFNVMGTPIHYNDILIVLKADLPEG</sequence>
<reference evidence="1" key="1">
    <citation type="journal article" date="2015" name="Nature">
        <title>Complex archaea that bridge the gap between prokaryotes and eukaryotes.</title>
        <authorList>
            <person name="Spang A."/>
            <person name="Saw J.H."/>
            <person name="Jorgensen S.L."/>
            <person name="Zaremba-Niedzwiedzka K."/>
            <person name="Martijn J."/>
            <person name="Lind A.E."/>
            <person name="van Eijk R."/>
            <person name="Schleper C."/>
            <person name="Guy L."/>
            <person name="Ettema T.J."/>
        </authorList>
    </citation>
    <scope>NUCLEOTIDE SEQUENCE</scope>
</reference>